<dbReference type="GO" id="GO:0005634">
    <property type="term" value="C:nucleus"/>
    <property type="evidence" value="ECO:0007669"/>
    <property type="project" value="TreeGrafter"/>
</dbReference>
<feature type="region of interest" description="Disordered" evidence="2">
    <location>
        <begin position="236"/>
        <end position="290"/>
    </location>
</feature>
<evidence type="ECO:0008006" key="5">
    <source>
        <dbReference type="Google" id="ProtNLM"/>
    </source>
</evidence>
<dbReference type="Proteomes" id="UP000807353">
    <property type="component" value="Unassembled WGS sequence"/>
</dbReference>
<dbReference type="PANTHER" id="PTHR15885:SF1">
    <property type="entry name" value="COILED-COIL DOMAIN-CONTAINING PROTEIN 174"/>
    <property type="match status" value="1"/>
</dbReference>
<keyword evidence="4" id="KW-1185">Reference proteome</keyword>
<sequence>MSKSKGKGVSASSFFDLKAELSKQEQEFAKNKAAGKNYIVGGVKRPDKKPTVWARQNKGLQGRASRDVELEAVSRPTLESARAALERKAKIYEKLRKGKTGGLNDKQYDALLVDFELKPIDGSYESDSDDVDESIEIARPPNDEDDPLVEYEDEFGRIRTARQSEVPRNFASQFEEQRNPVNHFPVYEPSAERVAEIAAAHAEENNPLGVHYDASKEVRAKGAGFYQFSADEETRQAQMEELKSAREETGRVRQETGATDVRPGEVEGMRGPSDSTTTSASRAMDKRKREIEERRKLIDAKRRKLAGGLGETLVPTSVLEPPPLEPPRTVTTPALDPFAVLEATSSSKRTKTQPVAQAPPANEADTFLAQLEKEFTGTKKK</sequence>
<evidence type="ECO:0000256" key="1">
    <source>
        <dbReference type="ARBA" id="ARBA00023054"/>
    </source>
</evidence>
<reference evidence="3" key="1">
    <citation type="submission" date="2020-11" db="EMBL/GenBank/DDBJ databases">
        <authorList>
            <consortium name="DOE Joint Genome Institute"/>
            <person name="Ahrendt S."/>
            <person name="Riley R."/>
            <person name="Andreopoulos W."/>
            <person name="Labutti K."/>
            <person name="Pangilinan J."/>
            <person name="Ruiz-Duenas F.J."/>
            <person name="Barrasa J.M."/>
            <person name="Sanchez-Garcia M."/>
            <person name="Camarero S."/>
            <person name="Miyauchi S."/>
            <person name="Serrano A."/>
            <person name="Linde D."/>
            <person name="Babiker R."/>
            <person name="Drula E."/>
            <person name="Ayuso-Fernandez I."/>
            <person name="Pacheco R."/>
            <person name="Padilla G."/>
            <person name="Ferreira P."/>
            <person name="Barriuso J."/>
            <person name="Kellner H."/>
            <person name="Castanera R."/>
            <person name="Alfaro M."/>
            <person name="Ramirez L."/>
            <person name="Pisabarro A.G."/>
            <person name="Kuo A."/>
            <person name="Tritt A."/>
            <person name="Lipzen A."/>
            <person name="He G."/>
            <person name="Yan M."/>
            <person name="Ng V."/>
            <person name="Cullen D."/>
            <person name="Martin F."/>
            <person name="Rosso M.-N."/>
            <person name="Henrissat B."/>
            <person name="Hibbett D."/>
            <person name="Martinez A.T."/>
            <person name="Grigoriev I.V."/>
        </authorList>
    </citation>
    <scope>NUCLEOTIDE SEQUENCE</scope>
    <source>
        <strain evidence="3">CBS 247.69</strain>
    </source>
</reference>
<feature type="region of interest" description="Disordered" evidence="2">
    <location>
        <begin position="302"/>
        <end position="363"/>
    </location>
</feature>
<proteinExistence type="predicted"/>
<keyword evidence="1" id="KW-0175">Coiled coil</keyword>
<evidence type="ECO:0000313" key="4">
    <source>
        <dbReference type="Proteomes" id="UP000807353"/>
    </source>
</evidence>
<accession>A0A9P5YFX4</accession>
<dbReference type="PANTHER" id="PTHR15885">
    <property type="entry name" value="COILED-COIL DOMAIN-CONTAINING PROTEIN 174"/>
    <property type="match status" value="1"/>
</dbReference>
<organism evidence="3 4">
    <name type="scientific">Collybia nuda</name>
    <dbReference type="NCBI Taxonomy" id="64659"/>
    <lineage>
        <taxon>Eukaryota</taxon>
        <taxon>Fungi</taxon>
        <taxon>Dikarya</taxon>
        <taxon>Basidiomycota</taxon>
        <taxon>Agaricomycotina</taxon>
        <taxon>Agaricomycetes</taxon>
        <taxon>Agaricomycetidae</taxon>
        <taxon>Agaricales</taxon>
        <taxon>Tricholomatineae</taxon>
        <taxon>Clitocybaceae</taxon>
        <taxon>Collybia</taxon>
    </lineage>
</organism>
<protein>
    <recommendedName>
        <fullName evidence="5">Coiled-coil domain-containing protein 174</fullName>
    </recommendedName>
</protein>
<feature type="compositionally biased region" description="Basic and acidic residues" evidence="2">
    <location>
        <begin position="236"/>
        <end position="254"/>
    </location>
</feature>
<dbReference type="Pfam" id="PF13300">
    <property type="entry name" value="DUF4078"/>
    <property type="match status" value="1"/>
</dbReference>
<comment type="caution">
    <text evidence="3">The sequence shown here is derived from an EMBL/GenBank/DDBJ whole genome shotgun (WGS) entry which is preliminary data.</text>
</comment>
<evidence type="ECO:0000313" key="3">
    <source>
        <dbReference type="EMBL" id="KAF9468133.1"/>
    </source>
</evidence>
<dbReference type="InterPro" id="IPR025066">
    <property type="entry name" value="CCDC174-like"/>
</dbReference>
<dbReference type="EMBL" id="MU150234">
    <property type="protein sequence ID" value="KAF9468133.1"/>
    <property type="molecule type" value="Genomic_DNA"/>
</dbReference>
<dbReference type="AlphaFoldDB" id="A0A9P5YFX4"/>
<gene>
    <name evidence="3" type="ORF">BDZ94DRAFT_1280013</name>
</gene>
<feature type="compositionally biased region" description="Acidic residues" evidence="2">
    <location>
        <begin position="124"/>
        <end position="135"/>
    </location>
</feature>
<dbReference type="OrthoDB" id="333551at2759"/>
<feature type="compositionally biased region" description="Polar residues" evidence="2">
    <location>
        <begin position="343"/>
        <end position="355"/>
    </location>
</feature>
<evidence type="ECO:0000256" key="2">
    <source>
        <dbReference type="SAM" id="MobiDB-lite"/>
    </source>
</evidence>
<name>A0A9P5YFX4_9AGAR</name>
<feature type="region of interest" description="Disordered" evidence="2">
    <location>
        <begin position="123"/>
        <end position="148"/>
    </location>
</feature>